<evidence type="ECO:0000256" key="1">
    <source>
        <dbReference type="ARBA" id="ARBA00023125"/>
    </source>
</evidence>
<dbReference type="PROSITE" id="PS50110">
    <property type="entry name" value="RESPONSE_REGULATORY"/>
    <property type="match status" value="1"/>
</dbReference>
<dbReference type="AlphaFoldDB" id="A0A426TVF8"/>
<dbReference type="Gene3D" id="1.10.10.10">
    <property type="entry name" value="Winged helix-like DNA-binding domain superfamily/Winged helix DNA-binding domain"/>
    <property type="match status" value="1"/>
</dbReference>
<dbReference type="Proteomes" id="UP000280307">
    <property type="component" value="Unassembled WGS sequence"/>
</dbReference>
<dbReference type="PANTHER" id="PTHR48111">
    <property type="entry name" value="REGULATOR OF RPOS"/>
    <property type="match status" value="1"/>
</dbReference>
<sequence length="231" mass="25889">MSARLLLADDDPQIARLLKGVFATEGYLVQVASDGQAALDLVARWRPDLVLLELQLPLMNGYEVCRRVRDWSQVPIIVLTAALGEDDKVAMLDLGADDYVTKPFGVKELLARIRVGLRHGMRLQGDPGAIIHFGSLQIDRARRVVTNDGMELRLTPTEYNLLVLLSGHAGKVLTHRMILRTIWGPHSENDINTLRVFVTQLRRKIETTPSQPRLIITEPGVGYRFRPPDPC</sequence>
<reference evidence="6 7" key="1">
    <citation type="submission" date="2018-12" db="EMBL/GenBank/DDBJ databases">
        <title>Genome Sequence of Candidatus Viridilinea halotolerans isolated from saline sulfide-rich spring.</title>
        <authorList>
            <person name="Grouzdev D.S."/>
            <person name="Burganskaya E.I."/>
            <person name="Krutkina M.S."/>
            <person name="Sukhacheva M.V."/>
            <person name="Gorlenko V.M."/>
        </authorList>
    </citation>
    <scope>NUCLEOTIDE SEQUENCE [LARGE SCALE GENOMIC DNA]</scope>
    <source>
        <strain evidence="6">Chok-6</strain>
    </source>
</reference>
<gene>
    <name evidence="6" type="ORF">EI684_15920</name>
</gene>
<dbReference type="InterPro" id="IPR036388">
    <property type="entry name" value="WH-like_DNA-bd_sf"/>
</dbReference>
<dbReference type="Gene3D" id="6.10.250.690">
    <property type="match status" value="1"/>
</dbReference>
<organism evidence="6 7">
    <name type="scientific">Candidatus Viridilinea halotolerans</name>
    <dbReference type="NCBI Taxonomy" id="2491704"/>
    <lineage>
        <taxon>Bacteria</taxon>
        <taxon>Bacillati</taxon>
        <taxon>Chloroflexota</taxon>
        <taxon>Chloroflexia</taxon>
        <taxon>Chloroflexales</taxon>
        <taxon>Chloroflexineae</taxon>
        <taxon>Oscillochloridaceae</taxon>
        <taxon>Candidatus Viridilinea</taxon>
    </lineage>
</organism>
<dbReference type="InterPro" id="IPR039420">
    <property type="entry name" value="WalR-like"/>
</dbReference>
<feature type="domain" description="Response regulatory" evidence="4">
    <location>
        <begin position="4"/>
        <end position="117"/>
    </location>
</feature>
<dbReference type="InterPro" id="IPR001789">
    <property type="entry name" value="Sig_transdc_resp-reg_receiver"/>
</dbReference>
<evidence type="ECO:0000256" key="2">
    <source>
        <dbReference type="PROSITE-ProRule" id="PRU00169"/>
    </source>
</evidence>
<dbReference type="GO" id="GO:0006355">
    <property type="term" value="P:regulation of DNA-templated transcription"/>
    <property type="evidence" value="ECO:0007669"/>
    <property type="project" value="InterPro"/>
</dbReference>
<evidence type="ECO:0000259" key="5">
    <source>
        <dbReference type="PROSITE" id="PS51755"/>
    </source>
</evidence>
<dbReference type="GO" id="GO:0000976">
    <property type="term" value="F:transcription cis-regulatory region binding"/>
    <property type="evidence" value="ECO:0007669"/>
    <property type="project" value="TreeGrafter"/>
</dbReference>
<comment type="caution">
    <text evidence="6">The sequence shown here is derived from an EMBL/GenBank/DDBJ whole genome shotgun (WGS) entry which is preliminary data.</text>
</comment>
<evidence type="ECO:0000313" key="7">
    <source>
        <dbReference type="Proteomes" id="UP000280307"/>
    </source>
</evidence>
<feature type="domain" description="OmpR/PhoB-type" evidence="5">
    <location>
        <begin position="128"/>
        <end position="227"/>
    </location>
</feature>
<evidence type="ECO:0000256" key="3">
    <source>
        <dbReference type="PROSITE-ProRule" id="PRU01091"/>
    </source>
</evidence>
<dbReference type="SMART" id="SM00862">
    <property type="entry name" value="Trans_reg_C"/>
    <property type="match status" value="1"/>
</dbReference>
<protein>
    <submittedName>
        <fullName evidence="6">DNA-binding response regulator</fullName>
    </submittedName>
</protein>
<keyword evidence="1 3" id="KW-0238">DNA-binding</keyword>
<dbReference type="Pfam" id="PF00486">
    <property type="entry name" value="Trans_reg_C"/>
    <property type="match status" value="1"/>
</dbReference>
<dbReference type="GO" id="GO:0000156">
    <property type="term" value="F:phosphorelay response regulator activity"/>
    <property type="evidence" value="ECO:0007669"/>
    <property type="project" value="TreeGrafter"/>
</dbReference>
<dbReference type="PANTHER" id="PTHR48111:SF50">
    <property type="entry name" value="KDP OPERON TRANSCRIPTIONAL REGULATORY PROTEIN KDPE"/>
    <property type="match status" value="1"/>
</dbReference>
<dbReference type="SUPFAM" id="SSF52172">
    <property type="entry name" value="CheY-like"/>
    <property type="match status" value="1"/>
</dbReference>
<evidence type="ECO:0000259" key="4">
    <source>
        <dbReference type="PROSITE" id="PS50110"/>
    </source>
</evidence>
<dbReference type="InterPro" id="IPR011006">
    <property type="entry name" value="CheY-like_superfamily"/>
</dbReference>
<dbReference type="CDD" id="cd00383">
    <property type="entry name" value="trans_reg_C"/>
    <property type="match status" value="1"/>
</dbReference>
<dbReference type="GO" id="GO:0005829">
    <property type="term" value="C:cytosol"/>
    <property type="evidence" value="ECO:0007669"/>
    <property type="project" value="TreeGrafter"/>
</dbReference>
<comment type="caution">
    <text evidence="2">Lacks conserved residue(s) required for the propagation of feature annotation.</text>
</comment>
<accession>A0A426TVF8</accession>
<evidence type="ECO:0000313" key="6">
    <source>
        <dbReference type="EMBL" id="RRR69339.1"/>
    </source>
</evidence>
<dbReference type="Gene3D" id="3.40.50.2300">
    <property type="match status" value="1"/>
</dbReference>
<feature type="DNA-binding region" description="OmpR/PhoB-type" evidence="3">
    <location>
        <begin position="128"/>
        <end position="227"/>
    </location>
</feature>
<dbReference type="Pfam" id="PF00072">
    <property type="entry name" value="Response_reg"/>
    <property type="match status" value="1"/>
</dbReference>
<name>A0A426TVF8_9CHLR</name>
<dbReference type="EMBL" id="RSAS01000646">
    <property type="protein sequence ID" value="RRR69339.1"/>
    <property type="molecule type" value="Genomic_DNA"/>
</dbReference>
<proteinExistence type="predicted"/>
<dbReference type="PROSITE" id="PS51755">
    <property type="entry name" value="OMPR_PHOB"/>
    <property type="match status" value="1"/>
</dbReference>
<dbReference type="GO" id="GO:0032993">
    <property type="term" value="C:protein-DNA complex"/>
    <property type="evidence" value="ECO:0007669"/>
    <property type="project" value="TreeGrafter"/>
</dbReference>
<dbReference type="SMART" id="SM00448">
    <property type="entry name" value="REC"/>
    <property type="match status" value="1"/>
</dbReference>
<dbReference type="InterPro" id="IPR001867">
    <property type="entry name" value="OmpR/PhoB-type_DNA-bd"/>
</dbReference>